<dbReference type="RefSeq" id="WP_256131976.1">
    <property type="nucleotide sequence ID" value="NZ_JANFXK010000008.1"/>
</dbReference>
<feature type="transmembrane region" description="Helical" evidence="1">
    <location>
        <begin position="298"/>
        <end position="318"/>
    </location>
</feature>
<feature type="transmembrane region" description="Helical" evidence="1">
    <location>
        <begin position="415"/>
        <end position="433"/>
    </location>
</feature>
<evidence type="ECO:0000313" key="2">
    <source>
        <dbReference type="EMBL" id="MCQ4636781.1"/>
    </source>
</evidence>
<sequence length="914" mass="102107">MTRIHRSKGFLYKNRYIFLAFFVPFLLMLLAFASMDFFPFGENQAAVIDMYHQYYPFISELHDKLQSGGSLLYSWDGGLGSNFLTLLSYYAASPLYFLTILVPNAYLMEAVTLIILIKIGLAGAFMAVYLRGMHKRCDFSTVAFSALYALCAYVMGYYWCLMWLDVVALLPLCMLGLNRLIDRGDFKLYTISLAAMMITNYYIGGMVCIFILFYYPILYFSRIRKRGIAGCARITGKAVLCSVTGILISGVTLLPTFLNMQNTYYIDSQMPTDSTFYTPLMDIITNLLPQTQLTVREGLPNIYCGLIAVMMLVFFLLAKSIPLRKKLLNCVFLAFLVLSLNWNKLDFMWHGFHFPNQLPFRYSFVVSFLLIALAYEAFTLFREISFTQIAGVTAGICGYVILAQKLYKDDFSPEFAYVCLLLLFAYAAFLAVYRTGKFNQTLMCFVLLVIVGGELMNHTALGVEKVSYTNRAEYFAESQDVRQLAAEMRKKDKSFYRMEVSNPIILNSPMLYDYPGVSMFSSTVNGDVSYFMEHIGLEAKDVKNRYNYVMTTPVANAMLNVKYLMGRGVPIEGEDALALVGGKETSTLYENRYDLSIGYMVDMAAAENWDYNQENPFLVLNDFVKTATGSDTDIFHSVGGPLMMGSGVSLGTYENGQISCTAGTGEESPTATLTFTSPQEQQVYVYVETDGAETISAKRENGQQVDLREDCGAVVSVGKCAAGETIDINIQYEDGQAGAITAFAYGMDMAAWDQAYALLDDETLQVANHSDTKIEGTIDVEEDGYFVTSIPYEKGWTIEVDGEKRDPETLGNAFLAIPLEAGHHEIRMTYLPDGFIPGILLSLCGIGILIALCFVRKRRGETIEAFPLSEADGGLAPDADKPEIKPEIAEFGEAASRGAERGLWLSGLKRRRFL</sequence>
<protein>
    <submittedName>
        <fullName evidence="2">YfhO family protein</fullName>
    </submittedName>
</protein>
<dbReference type="Proteomes" id="UP001524502">
    <property type="component" value="Unassembled WGS sequence"/>
</dbReference>
<evidence type="ECO:0000313" key="3">
    <source>
        <dbReference type="Proteomes" id="UP001524502"/>
    </source>
</evidence>
<dbReference type="Pfam" id="PF09586">
    <property type="entry name" value="YfhO"/>
    <property type="match status" value="1"/>
</dbReference>
<feature type="transmembrane region" description="Helical" evidence="1">
    <location>
        <begin position="238"/>
        <end position="258"/>
    </location>
</feature>
<dbReference type="PANTHER" id="PTHR38454">
    <property type="entry name" value="INTEGRAL MEMBRANE PROTEIN-RELATED"/>
    <property type="match status" value="1"/>
</dbReference>
<name>A0ABT1RNN1_9FIRM</name>
<feature type="transmembrane region" description="Helical" evidence="1">
    <location>
        <begin position="16"/>
        <end position="35"/>
    </location>
</feature>
<dbReference type="PANTHER" id="PTHR38454:SF1">
    <property type="entry name" value="INTEGRAL MEMBRANE PROTEIN"/>
    <property type="match status" value="1"/>
</dbReference>
<feature type="transmembrane region" description="Helical" evidence="1">
    <location>
        <begin position="835"/>
        <end position="855"/>
    </location>
</feature>
<feature type="transmembrane region" description="Helical" evidence="1">
    <location>
        <begin position="385"/>
        <end position="403"/>
    </location>
</feature>
<comment type="caution">
    <text evidence="2">The sequence shown here is derived from an EMBL/GenBank/DDBJ whole genome shotgun (WGS) entry which is preliminary data.</text>
</comment>
<dbReference type="InterPro" id="IPR018580">
    <property type="entry name" value="Uncharacterised_YfhO"/>
</dbReference>
<feature type="transmembrane region" description="Helical" evidence="1">
    <location>
        <begin position="360"/>
        <end position="378"/>
    </location>
</feature>
<proteinExistence type="predicted"/>
<dbReference type="EMBL" id="JANFXK010000008">
    <property type="protein sequence ID" value="MCQ4636781.1"/>
    <property type="molecule type" value="Genomic_DNA"/>
</dbReference>
<keyword evidence="3" id="KW-1185">Reference proteome</keyword>
<evidence type="ECO:0000256" key="1">
    <source>
        <dbReference type="SAM" id="Phobius"/>
    </source>
</evidence>
<organism evidence="2 3">
    <name type="scientific">Anaerovorax odorimutans</name>
    <dbReference type="NCBI Taxonomy" id="109327"/>
    <lineage>
        <taxon>Bacteria</taxon>
        <taxon>Bacillati</taxon>
        <taxon>Bacillota</taxon>
        <taxon>Clostridia</taxon>
        <taxon>Peptostreptococcales</taxon>
        <taxon>Anaerovoracaceae</taxon>
        <taxon>Anaerovorax</taxon>
    </lineage>
</organism>
<reference evidence="2 3" key="1">
    <citation type="submission" date="2022-06" db="EMBL/GenBank/DDBJ databases">
        <title>Isolation of gut microbiota from human fecal samples.</title>
        <authorList>
            <person name="Pamer E.G."/>
            <person name="Barat B."/>
            <person name="Waligurski E."/>
            <person name="Medina S."/>
            <person name="Paddock L."/>
            <person name="Mostad J."/>
        </authorList>
    </citation>
    <scope>NUCLEOTIDE SEQUENCE [LARGE SCALE GENOMIC DNA]</scope>
    <source>
        <strain evidence="2 3">SL.3.17</strain>
    </source>
</reference>
<feature type="transmembrane region" description="Helical" evidence="1">
    <location>
        <begin position="142"/>
        <end position="168"/>
    </location>
</feature>
<accession>A0ABT1RNN1</accession>
<keyword evidence="1" id="KW-1133">Transmembrane helix</keyword>
<feature type="transmembrane region" description="Helical" evidence="1">
    <location>
        <begin position="105"/>
        <end position="130"/>
    </location>
</feature>
<keyword evidence="1" id="KW-0472">Membrane</keyword>
<gene>
    <name evidence="2" type="ORF">NE619_08560</name>
</gene>
<feature type="transmembrane region" description="Helical" evidence="1">
    <location>
        <begin position="188"/>
        <end position="217"/>
    </location>
</feature>
<keyword evidence="1" id="KW-0812">Transmembrane</keyword>